<reference evidence="1" key="1">
    <citation type="submission" date="2022-11" db="EMBL/GenBank/DDBJ databases">
        <title>Chromosomal genome sequence assembly and mating type (MAT) locus characterization of the leprose asexual lichenized fungus Lepraria neglecta (Nyl.) Erichsen.</title>
        <authorList>
            <person name="Allen J.L."/>
            <person name="Pfeffer B."/>
        </authorList>
    </citation>
    <scope>NUCLEOTIDE SEQUENCE</scope>
    <source>
        <strain evidence="1">Allen 5258</strain>
    </source>
</reference>
<dbReference type="InterPro" id="IPR036396">
    <property type="entry name" value="Cyt_P450_sf"/>
</dbReference>
<gene>
    <name evidence="1" type="ORF">OEA41_000487</name>
</gene>
<dbReference type="Proteomes" id="UP001276659">
    <property type="component" value="Unassembled WGS sequence"/>
</dbReference>
<dbReference type="EMBL" id="JASNWA010000003">
    <property type="protein sequence ID" value="KAK3178352.1"/>
    <property type="molecule type" value="Genomic_DNA"/>
</dbReference>
<dbReference type="GO" id="GO:0005506">
    <property type="term" value="F:iron ion binding"/>
    <property type="evidence" value="ECO:0007669"/>
    <property type="project" value="InterPro"/>
</dbReference>
<evidence type="ECO:0000313" key="2">
    <source>
        <dbReference type="Proteomes" id="UP001276659"/>
    </source>
</evidence>
<dbReference type="Gene3D" id="1.10.630.10">
    <property type="entry name" value="Cytochrome P450"/>
    <property type="match status" value="1"/>
</dbReference>
<proteinExistence type="predicted"/>
<organism evidence="1 2">
    <name type="scientific">Lepraria neglecta</name>
    <dbReference type="NCBI Taxonomy" id="209136"/>
    <lineage>
        <taxon>Eukaryota</taxon>
        <taxon>Fungi</taxon>
        <taxon>Dikarya</taxon>
        <taxon>Ascomycota</taxon>
        <taxon>Pezizomycotina</taxon>
        <taxon>Lecanoromycetes</taxon>
        <taxon>OSLEUM clade</taxon>
        <taxon>Lecanoromycetidae</taxon>
        <taxon>Lecanorales</taxon>
        <taxon>Lecanorineae</taxon>
        <taxon>Stereocaulaceae</taxon>
        <taxon>Lepraria</taxon>
    </lineage>
</organism>
<keyword evidence="2" id="KW-1185">Reference proteome</keyword>
<comment type="caution">
    <text evidence="1">The sequence shown here is derived from an EMBL/GenBank/DDBJ whole genome shotgun (WGS) entry which is preliminary data.</text>
</comment>
<dbReference type="GO" id="GO:0004497">
    <property type="term" value="F:monooxygenase activity"/>
    <property type="evidence" value="ECO:0007669"/>
    <property type="project" value="InterPro"/>
</dbReference>
<dbReference type="GO" id="GO:0016705">
    <property type="term" value="F:oxidoreductase activity, acting on paired donors, with incorporation or reduction of molecular oxygen"/>
    <property type="evidence" value="ECO:0007669"/>
    <property type="project" value="InterPro"/>
</dbReference>
<dbReference type="GO" id="GO:0020037">
    <property type="term" value="F:heme binding"/>
    <property type="evidence" value="ECO:0007669"/>
    <property type="project" value="InterPro"/>
</dbReference>
<evidence type="ECO:0000313" key="1">
    <source>
        <dbReference type="EMBL" id="KAK3178352.1"/>
    </source>
</evidence>
<protein>
    <recommendedName>
        <fullName evidence="3">Cytochrome P450</fullName>
    </recommendedName>
</protein>
<dbReference type="SUPFAM" id="SSF48264">
    <property type="entry name" value="Cytochrome P450"/>
    <property type="match status" value="1"/>
</dbReference>
<dbReference type="AlphaFoldDB" id="A0AAD9ZIM8"/>
<evidence type="ECO:0008006" key="3">
    <source>
        <dbReference type="Google" id="ProtNLM"/>
    </source>
</evidence>
<accession>A0AAD9ZIM8</accession>
<sequence>MLQGGGRKNTNNRKFVGQRMMNVPGRMDLYAKSFDETTRKILATQAWQYIPIRKNGRIGGLIGNFFAAAPTPKGSLKEIRQKLTQDLLGAGYRVNATAKSLFTTAAGGIANIPSTSVSILDWFLKPEISQHWAAVQKLSAKDPGFVRDLEQICEAARVKADQGSMVTLRKGEVALCNLIATFRDPSVYPAPDQVKLDRPMDVHQMWSMGPHGCVGRAIAITALASMVKVYAQIKYLRRAPGDQGRIKYVLGPLPGSRKYLSDGLESVPAFRSK</sequence>
<name>A0AAD9ZIM8_9LECA</name>